<dbReference type="InterPro" id="IPR003593">
    <property type="entry name" value="AAA+_ATPase"/>
</dbReference>
<dbReference type="InterPro" id="IPR052026">
    <property type="entry name" value="ExeA_AAA_ATPase_DNA-bind"/>
</dbReference>
<sequence length="392" mass="43788">MLALKKTLNELGLLQTALAIHCNVSDATIAQLLNHGLWPKTETKRNELREKILAFLKQHNAENDSVFDVVEAEPMKHLQAIPKALTPKDTDKKSEEDDHMLLSRQSLTPEAKRHFSLMRNPFTDLSCAEDMWVSPDIRYVRECMFTTAKHGGFLAVIGESGSGKSIIATDLEQRINDENLPITLIKPYVLAAEETESRGTMLKSAHVAESILRTLAPNSPVRIGPEARFRQIHNALIESHKSGYSNCIVIEEAHSMPITTLRHLKRILELRIGFTPLVSVIIIGQPELKIKLSERNADVREVVQRCEVVNLNPMRPELVEDFLRHRFARVGAKVENIIDQSGITRIAERLVSRAGESQLYPLAIGNFILAAMNTAANIGVPVIDSSIIDEVV</sequence>
<feature type="domain" description="AAA+ ATPase" evidence="1">
    <location>
        <begin position="150"/>
        <end position="307"/>
    </location>
</feature>
<gene>
    <name evidence="2" type="ORF">CBP51_16940</name>
</gene>
<dbReference type="Pfam" id="PF13401">
    <property type="entry name" value="AAA_22"/>
    <property type="match status" value="1"/>
</dbReference>
<dbReference type="InterPro" id="IPR049945">
    <property type="entry name" value="AAA_22"/>
</dbReference>
<evidence type="ECO:0000313" key="2">
    <source>
        <dbReference type="EMBL" id="OZY84847.1"/>
    </source>
</evidence>
<dbReference type="RefSeq" id="WP_094985841.1">
    <property type="nucleotide sequence ID" value="NZ_NHNI01000002.1"/>
</dbReference>
<name>A0A266Q4P3_9GAMM</name>
<proteinExistence type="predicted"/>
<dbReference type="EMBL" id="NHNI01000002">
    <property type="protein sequence ID" value="OZY84847.1"/>
    <property type="molecule type" value="Genomic_DNA"/>
</dbReference>
<dbReference type="InterPro" id="IPR027417">
    <property type="entry name" value="P-loop_NTPase"/>
</dbReference>
<dbReference type="Gene3D" id="3.40.50.300">
    <property type="entry name" value="P-loop containing nucleotide triphosphate hydrolases"/>
    <property type="match status" value="1"/>
</dbReference>
<dbReference type="SUPFAM" id="SSF52540">
    <property type="entry name" value="P-loop containing nucleoside triphosphate hydrolases"/>
    <property type="match status" value="1"/>
</dbReference>
<organism evidence="2 3">
    <name type="scientific">Cellvibrio mixtus</name>
    <dbReference type="NCBI Taxonomy" id="39650"/>
    <lineage>
        <taxon>Bacteria</taxon>
        <taxon>Pseudomonadati</taxon>
        <taxon>Pseudomonadota</taxon>
        <taxon>Gammaproteobacteria</taxon>
        <taxon>Cellvibrionales</taxon>
        <taxon>Cellvibrionaceae</taxon>
        <taxon>Cellvibrio</taxon>
    </lineage>
</organism>
<evidence type="ECO:0000259" key="1">
    <source>
        <dbReference type="SMART" id="SM00382"/>
    </source>
</evidence>
<comment type="caution">
    <text evidence="2">The sequence shown here is derived from an EMBL/GenBank/DDBJ whole genome shotgun (WGS) entry which is preliminary data.</text>
</comment>
<dbReference type="SMART" id="SM00382">
    <property type="entry name" value="AAA"/>
    <property type="match status" value="1"/>
</dbReference>
<accession>A0A266Q4P3</accession>
<dbReference type="AlphaFoldDB" id="A0A266Q4P3"/>
<dbReference type="Proteomes" id="UP000216101">
    <property type="component" value="Unassembled WGS sequence"/>
</dbReference>
<reference evidence="3" key="1">
    <citation type="submission" date="2017-05" db="EMBL/GenBank/DDBJ databases">
        <authorList>
            <person name="Barney B.M."/>
        </authorList>
    </citation>
    <scope>NUCLEOTIDE SEQUENCE [LARGE SCALE GENOMIC DNA]</scope>
    <source>
        <strain evidence="3">PSBB022</strain>
    </source>
</reference>
<dbReference type="PANTHER" id="PTHR35894">
    <property type="entry name" value="GENERAL SECRETION PATHWAY PROTEIN A-RELATED"/>
    <property type="match status" value="1"/>
</dbReference>
<evidence type="ECO:0000313" key="3">
    <source>
        <dbReference type="Proteomes" id="UP000216101"/>
    </source>
</evidence>
<dbReference type="PANTHER" id="PTHR35894:SF1">
    <property type="entry name" value="PHOSPHORIBULOKINASE _ URIDINE KINASE FAMILY"/>
    <property type="match status" value="1"/>
</dbReference>
<protein>
    <submittedName>
        <fullName evidence="2">Transposase</fullName>
    </submittedName>
</protein>
<keyword evidence="3" id="KW-1185">Reference proteome</keyword>
<dbReference type="GO" id="GO:0016887">
    <property type="term" value="F:ATP hydrolysis activity"/>
    <property type="evidence" value="ECO:0007669"/>
    <property type="project" value="InterPro"/>
</dbReference>